<evidence type="ECO:0000256" key="6">
    <source>
        <dbReference type="ARBA" id="ARBA00023235"/>
    </source>
</evidence>
<accession>A0A7S1SP42</accession>
<evidence type="ECO:0000256" key="5">
    <source>
        <dbReference type="ARBA" id="ARBA00023110"/>
    </source>
</evidence>
<dbReference type="GO" id="GO:0000159">
    <property type="term" value="C:protein phosphatase type 2A complex"/>
    <property type="evidence" value="ECO:0007669"/>
    <property type="project" value="TreeGrafter"/>
</dbReference>
<organism evidence="9">
    <name type="scientific">Tetraselmis chuii</name>
    <dbReference type="NCBI Taxonomy" id="63592"/>
    <lineage>
        <taxon>Eukaryota</taxon>
        <taxon>Viridiplantae</taxon>
        <taxon>Chlorophyta</taxon>
        <taxon>core chlorophytes</taxon>
        <taxon>Chlorodendrophyceae</taxon>
        <taxon>Chlorodendrales</taxon>
        <taxon>Chlorodendraceae</taxon>
        <taxon>Tetraselmis</taxon>
    </lineage>
</organism>
<dbReference type="InterPro" id="IPR037218">
    <property type="entry name" value="PTPA_sf"/>
</dbReference>
<sequence>MSHPPPQQPQAAPRAPVGMGATTEAPWAAGSAPPLVATEAPWTTENGRPVTPLPPSTGLGARAGSGGSTGPPPDVVEAEAGLPKVSGISEGHTFVTPCKAITCTQDLEKFLASEAAREYVGFLLACSSAVKGRKLSELSASCPVSDALSVELDKLLSKVDEFPPVQTELRYGNPAYRDWFAAMLEDSLGAMRRVLPDDMQDAAEEMSGYWADSFGNVVRIDYGTGHETTFAALLFCLAKLGALSEACLPAVVAKTFVKYLDLMRRMQTTYWLEPAGSHGVWGLDDYQFLPFLWGASQLVGHPILKPKSIHNEEVLETYSHEYLYLGCVTFVKEVKKGYLAETSPMLNDISGVPNWKKVASGMMKMYQAEVLAKFPIMQHMLFGSLLRFE</sequence>
<feature type="region of interest" description="Disordered" evidence="8">
    <location>
        <begin position="1"/>
        <end position="75"/>
    </location>
</feature>
<dbReference type="GO" id="GO:0005634">
    <property type="term" value="C:nucleus"/>
    <property type="evidence" value="ECO:0007669"/>
    <property type="project" value="TreeGrafter"/>
</dbReference>
<reference evidence="9" key="1">
    <citation type="submission" date="2021-01" db="EMBL/GenBank/DDBJ databases">
        <authorList>
            <person name="Corre E."/>
            <person name="Pelletier E."/>
            <person name="Niang G."/>
            <person name="Scheremetjew M."/>
            <person name="Finn R."/>
            <person name="Kale V."/>
            <person name="Holt S."/>
            <person name="Cochrane G."/>
            <person name="Meng A."/>
            <person name="Brown T."/>
            <person name="Cohen L."/>
        </authorList>
    </citation>
    <scope>NUCLEOTIDE SEQUENCE</scope>
    <source>
        <strain evidence="9">PLY429</strain>
    </source>
</reference>
<comment type="similarity">
    <text evidence="3 7">Belongs to the PTPA-type PPIase family.</text>
</comment>
<protein>
    <recommendedName>
        <fullName evidence="7">Serine/threonine-protein phosphatase 2A activator</fullName>
        <ecNumber evidence="7">5.2.1.8</ecNumber>
    </recommendedName>
    <alternativeName>
        <fullName evidence="7">Phosphotyrosyl phosphatase activator</fullName>
    </alternativeName>
</protein>
<name>A0A7S1SP42_9CHLO</name>
<evidence type="ECO:0000256" key="2">
    <source>
        <dbReference type="ARBA" id="ARBA00004496"/>
    </source>
</evidence>
<dbReference type="GO" id="GO:0008160">
    <property type="term" value="F:protein tyrosine phosphatase activator activity"/>
    <property type="evidence" value="ECO:0007669"/>
    <property type="project" value="TreeGrafter"/>
</dbReference>
<proteinExistence type="inferred from homology"/>
<dbReference type="PANTHER" id="PTHR10012:SF0">
    <property type="entry name" value="SERINE_THREONINE-PROTEIN PHOSPHATASE 2A ACTIVATOR"/>
    <property type="match status" value="1"/>
</dbReference>
<dbReference type="EC" id="5.2.1.8" evidence="7"/>
<comment type="function">
    <text evidence="7">PPIases accelerate the folding of proteins. It catalyzes the cis-trans isomerization of proline imidic peptide bonds in oligopeptides.</text>
</comment>
<keyword evidence="4 7" id="KW-0963">Cytoplasm</keyword>
<evidence type="ECO:0000256" key="1">
    <source>
        <dbReference type="ARBA" id="ARBA00000971"/>
    </source>
</evidence>
<dbReference type="EMBL" id="HBGG01008962">
    <property type="protein sequence ID" value="CAD9202286.1"/>
    <property type="molecule type" value="Transcribed_RNA"/>
</dbReference>
<dbReference type="SUPFAM" id="SSF140984">
    <property type="entry name" value="PTPA-like"/>
    <property type="match status" value="1"/>
</dbReference>
<dbReference type="AlphaFoldDB" id="A0A7S1SP42"/>
<dbReference type="GO" id="GO:0003755">
    <property type="term" value="F:peptidyl-prolyl cis-trans isomerase activity"/>
    <property type="evidence" value="ECO:0007669"/>
    <property type="project" value="UniProtKB-KW"/>
</dbReference>
<dbReference type="Pfam" id="PF03095">
    <property type="entry name" value="PTPA"/>
    <property type="match status" value="1"/>
</dbReference>
<keyword evidence="6 7" id="KW-0413">Isomerase</keyword>
<dbReference type="FunFam" id="1.20.120.1150:FF:000002">
    <property type="entry name" value="Serine/threonine-protein phosphatase 2A activator"/>
    <property type="match status" value="1"/>
</dbReference>
<evidence type="ECO:0000256" key="7">
    <source>
        <dbReference type="RuleBase" id="RU361210"/>
    </source>
</evidence>
<evidence type="ECO:0000313" key="9">
    <source>
        <dbReference type="EMBL" id="CAD9202286.1"/>
    </source>
</evidence>
<evidence type="ECO:0000256" key="8">
    <source>
        <dbReference type="SAM" id="MobiDB-lite"/>
    </source>
</evidence>
<dbReference type="InterPro" id="IPR043170">
    <property type="entry name" value="PTPA_C_lid"/>
</dbReference>
<keyword evidence="5 7" id="KW-0697">Rotamase</keyword>
<evidence type="ECO:0000256" key="3">
    <source>
        <dbReference type="ARBA" id="ARBA00011019"/>
    </source>
</evidence>
<dbReference type="InterPro" id="IPR004327">
    <property type="entry name" value="Phstyr_phstse_ac"/>
</dbReference>
<dbReference type="GO" id="GO:0007052">
    <property type="term" value="P:mitotic spindle organization"/>
    <property type="evidence" value="ECO:0007669"/>
    <property type="project" value="TreeGrafter"/>
</dbReference>
<comment type="subcellular location">
    <subcellularLocation>
        <location evidence="2 7">Cytoplasm</location>
    </subcellularLocation>
</comment>
<dbReference type="Gene3D" id="1.20.120.1150">
    <property type="match status" value="1"/>
</dbReference>
<evidence type="ECO:0000256" key="4">
    <source>
        <dbReference type="ARBA" id="ARBA00022490"/>
    </source>
</evidence>
<dbReference type="GO" id="GO:0005737">
    <property type="term" value="C:cytoplasm"/>
    <property type="evidence" value="ECO:0007669"/>
    <property type="project" value="UniProtKB-SubCell"/>
</dbReference>
<gene>
    <name evidence="9" type="ORF">TCHU04912_LOCUS4519</name>
</gene>
<dbReference type="PANTHER" id="PTHR10012">
    <property type="entry name" value="SERINE/THREONINE-PROTEIN PHOSPHATASE 2A REGULATORY SUBUNIT B"/>
    <property type="match status" value="1"/>
</dbReference>
<comment type="catalytic activity">
    <reaction evidence="1 7">
        <text>[protein]-peptidylproline (omega=180) = [protein]-peptidylproline (omega=0)</text>
        <dbReference type="Rhea" id="RHEA:16237"/>
        <dbReference type="Rhea" id="RHEA-COMP:10747"/>
        <dbReference type="Rhea" id="RHEA-COMP:10748"/>
        <dbReference type="ChEBI" id="CHEBI:83833"/>
        <dbReference type="ChEBI" id="CHEBI:83834"/>
        <dbReference type="EC" id="5.2.1.8"/>
    </reaction>
</comment>
<dbReference type="CDD" id="cd04087">
    <property type="entry name" value="PTPA"/>
    <property type="match status" value="1"/>
</dbReference>